<gene>
    <name evidence="2" type="ORF">BDV96DRAFT_595808</name>
</gene>
<evidence type="ECO:0000313" key="3">
    <source>
        <dbReference type="Proteomes" id="UP000799770"/>
    </source>
</evidence>
<feature type="compositionally biased region" description="Low complexity" evidence="1">
    <location>
        <begin position="99"/>
        <end position="117"/>
    </location>
</feature>
<reference evidence="2" key="1">
    <citation type="journal article" date="2020" name="Stud. Mycol.">
        <title>101 Dothideomycetes genomes: a test case for predicting lifestyles and emergence of pathogens.</title>
        <authorList>
            <person name="Haridas S."/>
            <person name="Albert R."/>
            <person name="Binder M."/>
            <person name="Bloem J."/>
            <person name="Labutti K."/>
            <person name="Salamov A."/>
            <person name="Andreopoulos B."/>
            <person name="Baker S."/>
            <person name="Barry K."/>
            <person name="Bills G."/>
            <person name="Bluhm B."/>
            <person name="Cannon C."/>
            <person name="Castanera R."/>
            <person name="Culley D."/>
            <person name="Daum C."/>
            <person name="Ezra D."/>
            <person name="Gonzalez J."/>
            <person name="Henrissat B."/>
            <person name="Kuo A."/>
            <person name="Liang C."/>
            <person name="Lipzen A."/>
            <person name="Lutzoni F."/>
            <person name="Magnuson J."/>
            <person name="Mondo S."/>
            <person name="Nolan M."/>
            <person name="Ohm R."/>
            <person name="Pangilinan J."/>
            <person name="Park H.-J."/>
            <person name="Ramirez L."/>
            <person name="Alfaro M."/>
            <person name="Sun H."/>
            <person name="Tritt A."/>
            <person name="Yoshinaga Y."/>
            <person name="Zwiers L.-H."/>
            <person name="Turgeon B."/>
            <person name="Goodwin S."/>
            <person name="Spatafora J."/>
            <person name="Crous P."/>
            <person name="Grigoriev I."/>
        </authorList>
    </citation>
    <scope>NUCLEOTIDE SEQUENCE</scope>
    <source>
        <strain evidence="2">CBS 627.86</strain>
    </source>
</reference>
<dbReference type="Proteomes" id="UP000799770">
    <property type="component" value="Unassembled WGS sequence"/>
</dbReference>
<feature type="compositionally biased region" description="Basic and acidic residues" evidence="1">
    <location>
        <begin position="151"/>
        <end position="162"/>
    </location>
</feature>
<accession>A0A6A5ZKR6</accession>
<feature type="compositionally biased region" description="Basic residues" evidence="1">
    <location>
        <begin position="1"/>
        <end position="11"/>
    </location>
</feature>
<feature type="compositionally biased region" description="Basic and acidic residues" evidence="1">
    <location>
        <begin position="233"/>
        <end position="261"/>
    </location>
</feature>
<protein>
    <submittedName>
        <fullName evidence="2">Uncharacterized protein</fullName>
    </submittedName>
</protein>
<feature type="region of interest" description="Disordered" evidence="1">
    <location>
        <begin position="75"/>
        <end position="269"/>
    </location>
</feature>
<dbReference type="AlphaFoldDB" id="A0A6A5ZKR6"/>
<organism evidence="2 3">
    <name type="scientific">Lophiotrema nucula</name>
    <dbReference type="NCBI Taxonomy" id="690887"/>
    <lineage>
        <taxon>Eukaryota</taxon>
        <taxon>Fungi</taxon>
        <taxon>Dikarya</taxon>
        <taxon>Ascomycota</taxon>
        <taxon>Pezizomycotina</taxon>
        <taxon>Dothideomycetes</taxon>
        <taxon>Pleosporomycetidae</taxon>
        <taxon>Pleosporales</taxon>
        <taxon>Lophiotremataceae</taxon>
        <taxon>Lophiotrema</taxon>
    </lineage>
</organism>
<feature type="compositionally biased region" description="Basic and acidic residues" evidence="1">
    <location>
        <begin position="181"/>
        <end position="194"/>
    </location>
</feature>
<dbReference type="EMBL" id="ML977314">
    <property type="protein sequence ID" value="KAF2120250.1"/>
    <property type="molecule type" value="Genomic_DNA"/>
</dbReference>
<proteinExistence type="predicted"/>
<name>A0A6A5ZKR6_9PLEO</name>
<evidence type="ECO:0000256" key="1">
    <source>
        <dbReference type="SAM" id="MobiDB-lite"/>
    </source>
</evidence>
<dbReference type="OrthoDB" id="5408144at2759"/>
<keyword evidence="3" id="KW-1185">Reference proteome</keyword>
<sequence length="269" mass="30052">MPLRTRIKRAFTRSSRDNSSDDLAAKNARKDSIHYQPGEKMPPLKYRRPVDPKHKEHLESFTWAKAWRRRSDCSLYSPMGSRLPSRKTSATTLGRRSIGARSTRSLGGRSTRSIGGRSVRDRRTSSRGRGAPVDNEMLGVDSAIGSSLAGDDGRDHDHIREWSDEEEDITTVGLSRNPTQDPRKDKSSARRAESIKSGGSRPPTSDRRRRESVTAPNAQPFSAEELELALQKSHLDATREESDRSGDGSPHDSVMKLRPREGLLQVPMN</sequence>
<evidence type="ECO:0000313" key="2">
    <source>
        <dbReference type="EMBL" id="KAF2120250.1"/>
    </source>
</evidence>
<feature type="region of interest" description="Disordered" evidence="1">
    <location>
        <begin position="1"/>
        <end position="54"/>
    </location>
</feature>